<dbReference type="EMBL" id="JAGMWT010000005">
    <property type="protein sequence ID" value="KAH7128656.1"/>
    <property type="molecule type" value="Genomic_DNA"/>
</dbReference>
<dbReference type="GO" id="GO:0000403">
    <property type="term" value="F:Y-form DNA binding"/>
    <property type="evidence" value="ECO:0007669"/>
    <property type="project" value="TreeGrafter"/>
</dbReference>
<dbReference type="GO" id="GO:0061749">
    <property type="term" value="F:forked DNA-dependent helicase activity"/>
    <property type="evidence" value="ECO:0007669"/>
    <property type="project" value="TreeGrafter"/>
</dbReference>
<dbReference type="GO" id="GO:0005524">
    <property type="term" value="F:ATP binding"/>
    <property type="evidence" value="ECO:0007669"/>
    <property type="project" value="InterPro"/>
</dbReference>
<evidence type="ECO:0000259" key="4">
    <source>
        <dbReference type="PROSITE" id="PS51194"/>
    </source>
</evidence>
<dbReference type="InterPro" id="IPR027417">
    <property type="entry name" value="P-loop_NTPase"/>
</dbReference>
<dbReference type="SUPFAM" id="SSF52540">
    <property type="entry name" value="P-loop containing nucleoside triphosphate hydrolases"/>
    <property type="match status" value="1"/>
</dbReference>
<dbReference type="CDD" id="cd18799">
    <property type="entry name" value="SF2_C_EcoAI-like"/>
    <property type="match status" value="1"/>
</dbReference>
<feature type="domain" description="Helicase ATP-binding" evidence="3">
    <location>
        <begin position="66"/>
        <end position="232"/>
    </location>
</feature>
<feature type="domain" description="Helicase C-terminal" evidence="4">
    <location>
        <begin position="287"/>
        <end position="457"/>
    </location>
</feature>
<dbReference type="InterPro" id="IPR014001">
    <property type="entry name" value="Helicase_ATP-bd"/>
</dbReference>
<dbReference type="SMART" id="SM00490">
    <property type="entry name" value="HELICc"/>
    <property type="match status" value="1"/>
</dbReference>
<dbReference type="Pfam" id="PF04851">
    <property type="entry name" value="ResIII"/>
    <property type="match status" value="1"/>
</dbReference>
<dbReference type="PROSITE" id="PS51194">
    <property type="entry name" value="HELICASE_CTER"/>
    <property type="match status" value="1"/>
</dbReference>
<keyword evidence="6" id="KW-1185">Reference proteome</keyword>
<keyword evidence="5" id="KW-0378">Hydrolase</keyword>
<dbReference type="AlphaFoldDB" id="A0A9P9IQB8"/>
<accession>A0A9P9IQB8</accession>
<gene>
    <name evidence="5" type="ORF">B0J11DRAFT_549391</name>
</gene>
<evidence type="ECO:0000313" key="6">
    <source>
        <dbReference type="Proteomes" id="UP000700596"/>
    </source>
</evidence>
<dbReference type="InterPro" id="IPR050742">
    <property type="entry name" value="Helicase_Restrict-Modif_Enz"/>
</dbReference>
<feature type="compositionally biased region" description="Basic residues" evidence="2">
    <location>
        <begin position="624"/>
        <end position="636"/>
    </location>
</feature>
<reference evidence="5" key="1">
    <citation type="journal article" date="2021" name="Nat. Commun.">
        <title>Genetic determinants of endophytism in the Arabidopsis root mycobiome.</title>
        <authorList>
            <person name="Mesny F."/>
            <person name="Miyauchi S."/>
            <person name="Thiergart T."/>
            <person name="Pickel B."/>
            <person name="Atanasova L."/>
            <person name="Karlsson M."/>
            <person name="Huettel B."/>
            <person name="Barry K.W."/>
            <person name="Haridas S."/>
            <person name="Chen C."/>
            <person name="Bauer D."/>
            <person name="Andreopoulos W."/>
            <person name="Pangilinan J."/>
            <person name="LaButti K."/>
            <person name="Riley R."/>
            <person name="Lipzen A."/>
            <person name="Clum A."/>
            <person name="Drula E."/>
            <person name="Henrissat B."/>
            <person name="Kohler A."/>
            <person name="Grigoriev I.V."/>
            <person name="Martin F.M."/>
            <person name="Hacquard S."/>
        </authorList>
    </citation>
    <scope>NUCLEOTIDE SEQUENCE</scope>
    <source>
        <strain evidence="5">MPI-CAGE-CH-0243</strain>
    </source>
</reference>
<dbReference type="PANTHER" id="PTHR47396:SF1">
    <property type="entry name" value="ATP-DEPENDENT HELICASE IRC3-RELATED"/>
    <property type="match status" value="1"/>
</dbReference>
<dbReference type="Proteomes" id="UP000700596">
    <property type="component" value="Unassembled WGS sequence"/>
</dbReference>
<organism evidence="5 6">
    <name type="scientific">Dendryphion nanum</name>
    <dbReference type="NCBI Taxonomy" id="256645"/>
    <lineage>
        <taxon>Eukaryota</taxon>
        <taxon>Fungi</taxon>
        <taxon>Dikarya</taxon>
        <taxon>Ascomycota</taxon>
        <taxon>Pezizomycotina</taxon>
        <taxon>Dothideomycetes</taxon>
        <taxon>Pleosporomycetidae</taxon>
        <taxon>Pleosporales</taxon>
        <taxon>Torulaceae</taxon>
        <taxon>Dendryphion</taxon>
    </lineage>
</organism>
<dbReference type="InterPro" id="IPR001650">
    <property type="entry name" value="Helicase_C-like"/>
</dbReference>
<dbReference type="Gene3D" id="3.40.50.300">
    <property type="entry name" value="P-loop containing nucleotide triphosphate hydrolases"/>
    <property type="match status" value="2"/>
</dbReference>
<proteinExistence type="predicted"/>
<dbReference type="GO" id="GO:0070125">
    <property type="term" value="P:mitochondrial translational elongation"/>
    <property type="evidence" value="ECO:0007669"/>
    <property type="project" value="TreeGrafter"/>
</dbReference>
<protein>
    <submittedName>
        <fullName evidence="5">P-loop containing nucleoside triphosphate hydrolase protein</fullName>
    </submittedName>
</protein>
<dbReference type="GO" id="GO:0032042">
    <property type="term" value="P:mitochondrial DNA metabolic process"/>
    <property type="evidence" value="ECO:0007669"/>
    <property type="project" value="TreeGrafter"/>
</dbReference>
<keyword evidence="1" id="KW-0067">ATP-binding</keyword>
<dbReference type="GO" id="GO:0005759">
    <property type="term" value="C:mitochondrial matrix"/>
    <property type="evidence" value="ECO:0007669"/>
    <property type="project" value="TreeGrafter"/>
</dbReference>
<evidence type="ECO:0000259" key="3">
    <source>
        <dbReference type="PROSITE" id="PS51192"/>
    </source>
</evidence>
<evidence type="ECO:0000313" key="5">
    <source>
        <dbReference type="EMBL" id="KAH7128656.1"/>
    </source>
</evidence>
<evidence type="ECO:0000256" key="2">
    <source>
        <dbReference type="SAM" id="MobiDB-lite"/>
    </source>
</evidence>
<evidence type="ECO:0000256" key="1">
    <source>
        <dbReference type="ARBA" id="ARBA00022806"/>
    </source>
</evidence>
<keyword evidence="1" id="KW-0547">Nucleotide-binding</keyword>
<dbReference type="OrthoDB" id="16911at2759"/>
<sequence length="670" mass="75104">MFRFSRYALTISRRAGFSLACRSFRPISTVPGRDIVSAQLASIAPVSPLQITLREYQEECIQSVLSYLEKGHKRLGISLATGSGKTVIFTHLIDRITPVNDASQTLILAHRRELVEQAARHCSIACPNKRVDIEMGKHQASGAADITVASIQSIMSGDRLLKFNPLRYKLVLVDEAHHIVSQQYLELLKHFNLRYPADWTSTSAPALVGVSATFSRFDGRKLGSVIDHIVYHRDYVDMIDENWLCDVVFTTVGIEADLKKVQSGTNGDFQVAALSKAINTKTTNELVVKTWLARAKERKSTLVFCVDLKHVSDLTAMFRQYGIAAQFVTGDTPSRTRSARVDAFKRGEYPVLLNCGVFTEGTDIPNIDCVFLARPTKSRNLLVQMIGRGMRLHKDKKNCHVIDLVAALSTGVVSTPTLFGLDPDEIIENASTQTMTELREKKDKEKEREQKAAKAIMEQTSTKLPGTVTFTDYDSVHDLLADNSNDQYIRQLSEYAWVNIGEGKFVLTTNSGHYLILEPISDEGGYEVKFYRKLPLDVKSKSPYATPRVVASGDSFEHTVHAADTFASEIFEHIWIYKRQPWRMGRASQAQVDFLNKFRSDEDQMKTDNLSKGKAGDMITRIKHGTKGRYNKAAAKKKMEVKTQQRAEGLRARLQRQVQVGPLSQASFIS</sequence>
<dbReference type="InterPro" id="IPR006935">
    <property type="entry name" value="Helicase/UvrB_N"/>
</dbReference>
<keyword evidence="1" id="KW-0347">Helicase</keyword>
<feature type="region of interest" description="Disordered" evidence="2">
    <location>
        <begin position="624"/>
        <end position="648"/>
    </location>
</feature>
<dbReference type="PANTHER" id="PTHR47396">
    <property type="entry name" value="TYPE I RESTRICTION ENZYME ECOKI R PROTEIN"/>
    <property type="match status" value="1"/>
</dbReference>
<feature type="compositionally biased region" description="Basic and acidic residues" evidence="2">
    <location>
        <begin position="637"/>
        <end position="648"/>
    </location>
</feature>
<comment type="caution">
    <text evidence="5">The sequence shown here is derived from an EMBL/GenBank/DDBJ whole genome shotgun (WGS) entry which is preliminary data.</text>
</comment>
<dbReference type="GO" id="GO:0036121">
    <property type="term" value="F:double-stranded DNA helicase activity"/>
    <property type="evidence" value="ECO:0007669"/>
    <property type="project" value="TreeGrafter"/>
</dbReference>
<dbReference type="Pfam" id="PF00271">
    <property type="entry name" value="Helicase_C"/>
    <property type="match status" value="1"/>
</dbReference>
<name>A0A9P9IQB8_9PLEO</name>
<dbReference type="PROSITE" id="PS51192">
    <property type="entry name" value="HELICASE_ATP_BIND_1"/>
    <property type="match status" value="1"/>
</dbReference>
<dbReference type="SMART" id="SM00487">
    <property type="entry name" value="DEXDc"/>
    <property type="match status" value="1"/>
</dbReference>
<dbReference type="GO" id="GO:0016787">
    <property type="term" value="F:hydrolase activity"/>
    <property type="evidence" value="ECO:0007669"/>
    <property type="project" value="UniProtKB-KW"/>
</dbReference>